<evidence type="ECO:0000313" key="4">
    <source>
        <dbReference type="EMBL" id="CAF4179949.1"/>
    </source>
</evidence>
<reference evidence="3" key="1">
    <citation type="submission" date="2021-02" db="EMBL/GenBank/DDBJ databases">
        <authorList>
            <person name="Nowell W R."/>
        </authorList>
    </citation>
    <scope>NUCLEOTIDE SEQUENCE</scope>
</reference>
<dbReference type="EMBL" id="CAJNOK010024002">
    <property type="protein sequence ID" value="CAF1370737.1"/>
    <property type="molecule type" value="Genomic_DNA"/>
</dbReference>
<evidence type="ECO:0000313" key="5">
    <source>
        <dbReference type="Proteomes" id="UP000677228"/>
    </source>
</evidence>
<evidence type="ECO:0000256" key="1">
    <source>
        <dbReference type="PROSITE-ProRule" id="PRU00259"/>
    </source>
</evidence>
<evidence type="ECO:0000256" key="2">
    <source>
        <dbReference type="SAM" id="SignalP"/>
    </source>
</evidence>
<accession>A0A8S2F1P4</accession>
<dbReference type="InterPro" id="IPR018247">
    <property type="entry name" value="EF_Hand_1_Ca_BS"/>
</dbReference>
<dbReference type="Gene3D" id="1.25.10.10">
    <property type="entry name" value="Leucine-rich Repeat Variant"/>
    <property type="match status" value="1"/>
</dbReference>
<dbReference type="SUPFAM" id="SSF48371">
    <property type="entry name" value="ARM repeat"/>
    <property type="match status" value="1"/>
</dbReference>
<evidence type="ECO:0000313" key="3">
    <source>
        <dbReference type="EMBL" id="CAF1370737.1"/>
    </source>
</evidence>
<protein>
    <submittedName>
        <fullName evidence="3">Uncharacterized protein</fullName>
    </submittedName>
</protein>
<proteinExistence type="predicted"/>
<name>A0A8S2F1P4_9BILA</name>
<comment type="caution">
    <text evidence="3">The sequence shown here is derived from an EMBL/GenBank/DDBJ whole genome shotgun (WGS) entry which is preliminary data.</text>
</comment>
<dbReference type="GO" id="GO:0007155">
    <property type="term" value="P:cell adhesion"/>
    <property type="evidence" value="ECO:0007669"/>
    <property type="project" value="InterPro"/>
</dbReference>
<dbReference type="GO" id="GO:0045296">
    <property type="term" value="F:cadherin binding"/>
    <property type="evidence" value="ECO:0007669"/>
    <property type="project" value="InterPro"/>
</dbReference>
<dbReference type="InterPro" id="IPR000225">
    <property type="entry name" value="Armadillo"/>
</dbReference>
<dbReference type="InterPro" id="IPR016024">
    <property type="entry name" value="ARM-type_fold"/>
</dbReference>
<organism evidence="3 5">
    <name type="scientific">Didymodactylos carnosus</name>
    <dbReference type="NCBI Taxonomy" id="1234261"/>
    <lineage>
        <taxon>Eukaryota</taxon>
        <taxon>Metazoa</taxon>
        <taxon>Spiralia</taxon>
        <taxon>Gnathifera</taxon>
        <taxon>Rotifera</taxon>
        <taxon>Eurotatoria</taxon>
        <taxon>Bdelloidea</taxon>
        <taxon>Philodinida</taxon>
        <taxon>Philodinidae</taxon>
        <taxon>Didymodactylos</taxon>
    </lineage>
</organism>
<dbReference type="EMBL" id="CAJOBA010045672">
    <property type="protein sequence ID" value="CAF4179949.1"/>
    <property type="molecule type" value="Genomic_DNA"/>
</dbReference>
<gene>
    <name evidence="3" type="ORF">OVA965_LOCUS31661</name>
    <name evidence="4" type="ORF">TMI583_LOCUS32497</name>
</gene>
<dbReference type="PANTHER" id="PTHR45976">
    <property type="entry name" value="ARMADILLO SEGMENT POLARITY PROTEIN"/>
    <property type="match status" value="1"/>
</dbReference>
<feature type="chain" id="PRO_5036273481" evidence="2">
    <location>
        <begin position="26"/>
        <end position="226"/>
    </location>
</feature>
<feature type="signal peptide" evidence="2">
    <location>
        <begin position="1"/>
        <end position="25"/>
    </location>
</feature>
<dbReference type="Proteomes" id="UP000677228">
    <property type="component" value="Unassembled WGS sequence"/>
</dbReference>
<dbReference type="PROSITE" id="PS00018">
    <property type="entry name" value="EF_HAND_1"/>
    <property type="match status" value="1"/>
</dbReference>
<sequence>EGMETLLHTLIQLLSSTDLVTVSCAVSVLSNLTCNNQFNKMAVVQYNGIETLINTIVQADDKEEIIEPAVNVKVSIYFYYSTELFFCFHICALRHITSRHPHASDAQNFVRDINGISVIIRLLNPTKYSWPIIKSTISLIRNLALSPNNLIILRENDSIPKLAQLLIRSHQELQRQASKVDSNNNNNITFSDILEASVGALHINEKCFITILITPTEYAIKPKTKF</sequence>
<dbReference type="Proteomes" id="UP000682733">
    <property type="component" value="Unassembled WGS sequence"/>
</dbReference>
<dbReference type="InterPro" id="IPR013284">
    <property type="entry name" value="Beta-catenin"/>
</dbReference>
<feature type="non-terminal residue" evidence="3">
    <location>
        <position position="1"/>
    </location>
</feature>
<feature type="repeat" description="ARM" evidence="1">
    <location>
        <begin position="114"/>
        <end position="149"/>
    </location>
</feature>
<keyword evidence="2" id="KW-0732">Signal</keyword>
<dbReference type="InterPro" id="IPR011989">
    <property type="entry name" value="ARM-like"/>
</dbReference>
<dbReference type="AlphaFoldDB" id="A0A8S2F1P4"/>
<dbReference type="PROSITE" id="PS50176">
    <property type="entry name" value="ARM_REPEAT"/>
    <property type="match status" value="1"/>
</dbReference>